<feature type="signal peptide" evidence="1">
    <location>
        <begin position="1"/>
        <end position="20"/>
    </location>
</feature>
<protein>
    <submittedName>
        <fullName evidence="2">Uncharacterized protein</fullName>
    </submittedName>
</protein>
<dbReference type="RefSeq" id="WP_173779295.1">
    <property type="nucleotide sequence ID" value="NZ_JABSNO010000011.1"/>
</dbReference>
<keyword evidence="3" id="KW-1185">Reference proteome</keyword>
<organism evidence="2 3">
    <name type="scientific">Frigoriflavimonas asaccharolytica</name>
    <dbReference type="NCBI Taxonomy" id="2735899"/>
    <lineage>
        <taxon>Bacteria</taxon>
        <taxon>Pseudomonadati</taxon>
        <taxon>Bacteroidota</taxon>
        <taxon>Flavobacteriia</taxon>
        <taxon>Flavobacteriales</taxon>
        <taxon>Weeksellaceae</taxon>
        <taxon>Frigoriflavimonas</taxon>
    </lineage>
</organism>
<dbReference type="Proteomes" id="UP000610746">
    <property type="component" value="Unassembled WGS sequence"/>
</dbReference>
<accession>A0A8J8KBL6</accession>
<evidence type="ECO:0000256" key="1">
    <source>
        <dbReference type="SAM" id="SignalP"/>
    </source>
</evidence>
<dbReference type="AlphaFoldDB" id="A0A8J8KBL6"/>
<comment type="caution">
    <text evidence="2">The sequence shown here is derived from an EMBL/GenBank/DDBJ whole genome shotgun (WGS) entry which is preliminary data.</text>
</comment>
<sequence>MKKLILGLVMSVGMSGMAMASNDVKIDKLQSVEKVADCTINTLVTVRDSEGILISSSEVITTGTGAECNGAQNGVVYGIYMVRLRGASIQP</sequence>
<dbReference type="EMBL" id="JABSNO010000011">
    <property type="protein sequence ID" value="NRS92704.1"/>
    <property type="molecule type" value="Genomic_DNA"/>
</dbReference>
<proteinExistence type="predicted"/>
<evidence type="ECO:0000313" key="2">
    <source>
        <dbReference type="EMBL" id="NRS92704.1"/>
    </source>
</evidence>
<evidence type="ECO:0000313" key="3">
    <source>
        <dbReference type="Proteomes" id="UP000610746"/>
    </source>
</evidence>
<feature type="chain" id="PRO_5035231040" evidence="1">
    <location>
        <begin position="21"/>
        <end position="91"/>
    </location>
</feature>
<name>A0A8J8KBL6_9FLAO</name>
<reference evidence="2" key="1">
    <citation type="submission" date="2020-05" db="EMBL/GenBank/DDBJ databases">
        <title>Genomic Encyclopedia of Type Strains, Phase IV (KMG-V): Genome sequencing to study the core and pangenomes of soil and plant-associated prokaryotes.</title>
        <authorList>
            <person name="Whitman W."/>
        </authorList>
    </citation>
    <scope>NUCLEOTIDE SEQUENCE</scope>
    <source>
        <strain evidence="2">16F</strain>
    </source>
</reference>
<keyword evidence="1" id="KW-0732">Signal</keyword>
<gene>
    <name evidence="2" type="ORF">HNQ03_001782</name>
</gene>